<gene>
    <name evidence="4" type="ORF">BEP19_04785</name>
</gene>
<dbReference type="SMART" id="SM00646">
    <property type="entry name" value="Ami_3"/>
    <property type="match status" value="1"/>
</dbReference>
<feature type="domain" description="Mannosyl-glycoprotein endo-beta-N-acetylglucosamidase-like" evidence="2">
    <location>
        <begin position="2"/>
        <end position="154"/>
    </location>
</feature>
<evidence type="ECO:0000313" key="5">
    <source>
        <dbReference type="Proteomes" id="UP000284219"/>
    </source>
</evidence>
<dbReference type="OrthoDB" id="9763643at2"/>
<dbReference type="GO" id="GO:0030288">
    <property type="term" value="C:outer membrane-bounded periplasmic space"/>
    <property type="evidence" value="ECO:0007669"/>
    <property type="project" value="TreeGrafter"/>
</dbReference>
<dbReference type="SMART" id="SM00047">
    <property type="entry name" value="LYZ2"/>
    <property type="match status" value="1"/>
</dbReference>
<dbReference type="CDD" id="cd02696">
    <property type="entry name" value="MurNAc-LAA"/>
    <property type="match status" value="1"/>
</dbReference>
<dbReference type="PRINTS" id="PR01002">
    <property type="entry name" value="FLGFLGJ"/>
</dbReference>
<dbReference type="Gene3D" id="3.40.630.40">
    <property type="entry name" value="Zn-dependent exopeptidases"/>
    <property type="match status" value="1"/>
</dbReference>
<evidence type="ECO:0000259" key="3">
    <source>
        <dbReference type="SMART" id="SM00646"/>
    </source>
</evidence>
<name>A0A419SM99_9BACL</name>
<evidence type="ECO:0000313" key="4">
    <source>
        <dbReference type="EMBL" id="RKD25136.1"/>
    </source>
</evidence>
<dbReference type="Pfam" id="PF01520">
    <property type="entry name" value="Amidase_3"/>
    <property type="match status" value="1"/>
</dbReference>
<dbReference type="PANTHER" id="PTHR30404">
    <property type="entry name" value="N-ACETYLMURAMOYL-L-ALANINE AMIDASE"/>
    <property type="match status" value="1"/>
</dbReference>
<comment type="caution">
    <text evidence="4">The sequence shown here is derived from an EMBL/GenBank/DDBJ whole genome shotgun (WGS) entry which is preliminary data.</text>
</comment>
<dbReference type="Pfam" id="PF01832">
    <property type="entry name" value="Glucosaminidase"/>
    <property type="match status" value="1"/>
</dbReference>
<dbReference type="Proteomes" id="UP000284219">
    <property type="component" value="Unassembled WGS sequence"/>
</dbReference>
<dbReference type="AlphaFoldDB" id="A0A419SM99"/>
<feature type="domain" description="MurNAc-LAA" evidence="3">
    <location>
        <begin position="223"/>
        <end position="338"/>
    </location>
</feature>
<evidence type="ECO:0000259" key="2">
    <source>
        <dbReference type="SMART" id="SM00047"/>
    </source>
</evidence>
<organism evidence="4 5">
    <name type="scientific">Ammoniphilus oxalaticus</name>
    <dbReference type="NCBI Taxonomy" id="66863"/>
    <lineage>
        <taxon>Bacteria</taxon>
        <taxon>Bacillati</taxon>
        <taxon>Bacillota</taxon>
        <taxon>Bacilli</taxon>
        <taxon>Bacillales</taxon>
        <taxon>Paenibacillaceae</taxon>
        <taxon>Aneurinibacillus group</taxon>
        <taxon>Ammoniphilus</taxon>
    </lineage>
</organism>
<sequence>MDFINKLAPFAIKHGQASGVLPSLILAQSILESAWGKSDLAVNANNLFGIKKGSGWDGPVYTKSTAEQRPDGEVYYINADFRKYESYEGSVIDLCHKYTHGTGWESFNRYAAVLDQTDYRKAIQAVKDAGYATDVNYPVKLNDLIERYDLTKYDKESGSMKKPIIMLDAGHGGRDPGAIGHGIQEKDIVLDLTLRVGKLLSAMGADVRYTRTRDVFLLLSERAMAANQHKVDVFVSLHINSFHDPNSNGFESYIHDSINGGRTAAIQNVIHSKVSAVYASVGVRDRGQKKANLQVLRQTVMPAVLLEYGFISNANEAALLKDSAFIDRLVKATAEGIAEVMGLSKLSKEGKYKMNPEDANKIIAYLGASWNIAPDKASKDEFNRLANELRKASNQPTQ</sequence>
<dbReference type="GO" id="GO:0004040">
    <property type="term" value="F:amidase activity"/>
    <property type="evidence" value="ECO:0007669"/>
    <property type="project" value="InterPro"/>
</dbReference>
<keyword evidence="5" id="KW-1185">Reference proteome</keyword>
<dbReference type="Gene3D" id="4.10.80.30">
    <property type="entry name" value="DNA polymerase, domain 6"/>
    <property type="match status" value="1"/>
</dbReference>
<dbReference type="EMBL" id="MCHY01000007">
    <property type="protein sequence ID" value="RKD25136.1"/>
    <property type="molecule type" value="Genomic_DNA"/>
</dbReference>
<dbReference type="InterPro" id="IPR002508">
    <property type="entry name" value="MurNAc-LAA_cat"/>
</dbReference>
<dbReference type="GO" id="GO:0009253">
    <property type="term" value="P:peptidoglycan catabolic process"/>
    <property type="evidence" value="ECO:0007669"/>
    <property type="project" value="InterPro"/>
</dbReference>
<dbReference type="PANTHER" id="PTHR30404:SF0">
    <property type="entry name" value="N-ACETYLMURAMOYL-L-ALANINE AMIDASE AMIC"/>
    <property type="match status" value="1"/>
</dbReference>
<dbReference type="Gene3D" id="1.10.530.10">
    <property type="match status" value="1"/>
</dbReference>
<dbReference type="GO" id="GO:0008745">
    <property type="term" value="F:N-acetylmuramoyl-L-alanine amidase activity"/>
    <property type="evidence" value="ECO:0007669"/>
    <property type="project" value="InterPro"/>
</dbReference>
<dbReference type="RefSeq" id="WP_120188960.1">
    <property type="nucleotide sequence ID" value="NZ_MCHY01000007.1"/>
</dbReference>
<keyword evidence="1" id="KW-0378">Hydrolase</keyword>
<evidence type="ECO:0008006" key="6">
    <source>
        <dbReference type="Google" id="ProtNLM"/>
    </source>
</evidence>
<evidence type="ECO:0000256" key="1">
    <source>
        <dbReference type="ARBA" id="ARBA00022801"/>
    </source>
</evidence>
<proteinExistence type="predicted"/>
<dbReference type="InterPro" id="IPR002901">
    <property type="entry name" value="MGlyc_endo_b_GlcNAc-like_dom"/>
</dbReference>
<reference evidence="4 5" key="1">
    <citation type="submission" date="2016-08" db="EMBL/GenBank/DDBJ databases">
        <title>Novel Firmicute Genomes.</title>
        <authorList>
            <person name="Poppleton D.I."/>
            <person name="Gribaldo S."/>
        </authorList>
    </citation>
    <scope>NUCLEOTIDE SEQUENCE [LARGE SCALE GENOMIC DNA]</scope>
    <source>
        <strain evidence="4 5">RAOx-1</strain>
    </source>
</reference>
<dbReference type="SUPFAM" id="SSF53187">
    <property type="entry name" value="Zn-dependent exopeptidases"/>
    <property type="match status" value="1"/>
</dbReference>
<accession>A0A419SM99</accession>
<dbReference type="InterPro" id="IPR050695">
    <property type="entry name" value="N-acetylmuramoyl_amidase_3"/>
</dbReference>
<protein>
    <recommendedName>
        <fullName evidence="6">N-acetylmuramoyl-L-alanine amidase</fullName>
    </recommendedName>
</protein>